<feature type="transmembrane region" description="Helical" evidence="1">
    <location>
        <begin position="307"/>
        <end position="324"/>
    </location>
</feature>
<evidence type="ECO:0000313" key="2">
    <source>
        <dbReference type="EMBL" id="MBK7674957.1"/>
    </source>
</evidence>
<keyword evidence="1" id="KW-0472">Membrane</keyword>
<evidence type="ECO:0000256" key="1">
    <source>
        <dbReference type="SAM" id="Phobius"/>
    </source>
</evidence>
<comment type="caution">
    <text evidence="2">The sequence shown here is derived from an EMBL/GenBank/DDBJ whole genome shotgun (WGS) entry which is preliminary data.</text>
</comment>
<feature type="transmembrane region" description="Helical" evidence="1">
    <location>
        <begin position="12"/>
        <end position="30"/>
    </location>
</feature>
<feature type="transmembrane region" description="Helical" evidence="1">
    <location>
        <begin position="51"/>
        <end position="72"/>
    </location>
</feature>
<keyword evidence="1" id="KW-1133">Transmembrane helix</keyword>
<evidence type="ECO:0000313" key="3">
    <source>
        <dbReference type="Proteomes" id="UP000697998"/>
    </source>
</evidence>
<dbReference type="Proteomes" id="UP000697998">
    <property type="component" value="Unassembled WGS sequence"/>
</dbReference>
<feature type="transmembrane region" description="Helical" evidence="1">
    <location>
        <begin position="127"/>
        <end position="145"/>
    </location>
</feature>
<feature type="transmembrane region" description="Helical" evidence="1">
    <location>
        <begin position="265"/>
        <end position="287"/>
    </location>
</feature>
<feature type="transmembrane region" description="Helical" evidence="1">
    <location>
        <begin position="157"/>
        <end position="185"/>
    </location>
</feature>
<keyword evidence="1" id="KW-0812">Transmembrane</keyword>
<protein>
    <submittedName>
        <fullName evidence="2">Uncharacterized protein</fullName>
    </submittedName>
</protein>
<dbReference type="EMBL" id="JADJMH010000006">
    <property type="protein sequence ID" value="MBK7674957.1"/>
    <property type="molecule type" value="Genomic_DNA"/>
</dbReference>
<feature type="transmembrane region" description="Helical" evidence="1">
    <location>
        <begin position="197"/>
        <end position="216"/>
    </location>
</feature>
<feature type="transmembrane region" description="Helical" evidence="1">
    <location>
        <begin position="358"/>
        <end position="376"/>
    </location>
</feature>
<accession>A0A935PZ31</accession>
<name>A0A935PZ31_9PROT</name>
<sequence>MPPKWFSPARTAFLGSLLLSLVAVAGTVTVGKDAAMYLNISQKIIEQTPAVAFELFNWPWFSFLLAGTYLLSGISLELVAYLWCAILMAGTCALLVLITQRYTTGGGYWACLVVLSVPAFNHLRNDIIREFGFWFFCTLALWLALRWLESSGWLRAALIQLAVAAAALFRIEALVLFPVLVLSLMGDLKTRQGLLKLFQISLVPLAGIVSALVLLLPGHPLYQARVDYALFLFDPRGLLEKFNLMAGKFAEVALEKYSADDARQIVFFGLFFTLFSKFITSCGPFAFPLLYRPAWLAVGDYWRKLRPLAWAWVLYFCMLLIFFVQERFINSRYVSFLSLLAVPLLTAALMSFARNFPLLGKMVIMLALLVMLDNVVSFSPKKTHYLEASAWLSENTSPADAIFYEDPRLAYYAGRGYPNMPTREEAMSAERVGNFRYFVFTVKPGDTTLQGWVTEQHKQVLGQFANRRGERVLVIGN</sequence>
<gene>
    <name evidence="2" type="ORF">IPJ27_09430</name>
</gene>
<feature type="transmembrane region" description="Helical" evidence="1">
    <location>
        <begin position="333"/>
        <end position="352"/>
    </location>
</feature>
<reference evidence="2 3" key="1">
    <citation type="submission" date="2020-10" db="EMBL/GenBank/DDBJ databases">
        <title>Connecting structure to function with the recovery of over 1000 high-quality activated sludge metagenome-assembled genomes encoding full-length rRNA genes using long-read sequencing.</title>
        <authorList>
            <person name="Singleton C.M."/>
            <person name="Petriglieri F."/>
            <person name="Kristensen J.M."/>
            <person name="Kirkegaard R.H."/>
            <person name="Michaelsen T.Y."/>
            <person name="Andersen M.H."/>
            <person name="Karst S.M."/>
            <person name="Dueholm M.S."/>
            <person name="Nielsen P.H."/>
            <person name="Albertsen M."/>
        </authorList>
    </citation>
    <scope>NUCLEOTIDE SEQUENCE [LARGE SCALE GENOMIC DNA]</scope>
    <source>
        <strain evidence="2">EsbW_18-Q3-R4-48_BATAC.285</strain>
    </source>
</reference>
<dbReference type="AlphaFoldDB" id="A0A935PZ31"/>
<organism evidence="2 3">
    <name type="scientific">Candidatus Accumulibacter proximus</name>
    <dbReference type="NCBI Taxonomy" id="2954385"/>
    <lineage>
        <taxon>Bacteria</taxon>
        <taxon>Pseudomonadati</taxon>
        <taxon>Pseudomonadota</taxon>
        <taxon>Betaproteobacteria</taxon>
        <taxon>Candidatus Accumulibacter</taxon>
    </lineage>
</organism>
<proteinExistence type="predicted"/>
<feature type="transmembrane region" description="Helical" evidence="1">
    <location>
        <begin position="78"/>
        <end position="98"/>
    </location>
</feature>